<keyword evidence="2" id="KW-1185">Reference proteome</keyword>
<dbReference type="EMBL" id="CM042891">
    <property type="protein sequence ID" value="KAI4303752.1"/>
    <property type="molecule type" value="Genomic_DNA"/>
</dbReference>
<protein>
    <submittedName>
        <fullName evidence="1">Uncharacterized protein</fullName>
    </submittedName>
</protein>
<accession>A0ACB9L283</accession>
<comment type="caution">
    <text evidence="1">The sequence shown here is derived from an EMBL/GenBank/DDBJ whole genome shotgun (WGS) entry which is preliminary data.</text>
</comment>
<proteinExistence type="predicted"/>
<name>A0ACB9L283_9MYRT</name>
<evidence type="ECO:0000313" key="2">
    <source>
        <dbReference type="Proteomes" id="UP001057402"/>
    </source>
</evidence>
<evidence type="ECO:0000313" key="1">
    <source>
        <dbReference type="EMBL" id="KAI4303752.1"/>
    </source>
</evidence>
<organism evidence="1 2">
    <name type="scientific">Melastoma candidum</name>
    <dbReference type="NCBI Taxonomy" id="119954"/>
    <lineage>
        <taxon>Eukaryota</taxon>
        <taxon>Viridiplantae</taxon>
        <taxon>Streptophyta</taxon>
        <taxon>Embryophyta</taxon>
        <taxon>Tracheophyta</taxon>
        <taxon>Spermatophyta</taxon>
        <taxon>Magnoliopsida</taxon>
        <taxon>eudicotyledons</taxon>
        <taxon>Gunneridae</taxon>
        <taxon>Pentapetalae</taxon>
        <taxon>rosids</taxon>
        <taxon>malvids</taxon>
        <taxon>Myrtales</taxon>
        <taxon>Melastomataceae</taxon>
        <taxon>Melastomatoideae</taxon>
        <taxon>Melastomateae</taxon>
        <taxon>Melastoma</taxon>
    </lineage>
</organism>
<sequence>MGRGRVQLKRIESKINRQVTFSKRRAGLIKKAHEISVLCEADVAVIVFSAKGRLFEYSTNERMEGILDRYEIHSNAELQVQGSGIDARLTLECAKLKNRLGVLERNKRQLMGEDLDTATLRELQHLEQQLVSTLKHIRKKKNQLMNESISELRKREKALQEQNNMLDKKVKEEMAMIGQLLTRQQQDNGRTNTTSPASSSTVLQHAVPSTYLRSSRGRDESGDIPAAEALQPADPVLPPWMLRPLN</sequence>
<dbReference type="Proteomes" id="UP001057402">
    <property type="component" value="Chromosome 12"/>
</dbReference>
<reference evidence="2" key="1">
    <citation type="journal article" date="2023" name="Front. Plant Sci.">
        <title>Chromosomal-level genome assembly of Melastoma candidum provides insights into trichome evolution.</title>
        <authorList>
            <person name="Zhong Y."/>
            <person name="Wu W."/>
            <person name="Sun C."/>
            <person name="Zou P."/>
            <person name="Liu Y."/>
            <person name="Dai S."/>
            <person name="Zhou R."/>
        </authorList>
    </citation>
    <scope>NUCLEOTIDE SEQUENCE [LARGE SCALE GENOMIC DNA]</scope>
</reference>
<gene>
    <name evidence="1" type="ORF">MLD38_039348</name>
</gene>